<name>B7FI98_MEDTR</name>
<reference evidence="2" key="1">
    <citation type="submission" date="2008-12" db="EMBL/GenBank/DDBJ databases">
        <title>Medicago truncatula full length cdna cloning project.</title>
        <authorList>
            <person name="Moskal W."/>
            <person name="Chan A."/>
            <person name="Cheung F."/>
            <person name="Xiao Y."/>
            <person name="Town C.D."/>
        </authorList>
    </citation>
    <scope>NUCLEOTIDE SEQUENCE</scope>
</reference>
<dbReference type="CDD" id="cd05157">
    <property type="entry name" value="ETNK_euk"/>
    <property type="match status" value="1"/>
</dbReference>
<evidence type="ECO:0000313" key="2">
    <source>
        <dbReference type="EMBL" id="ACJ84477.1"/>
    </source>
</evidence>
<dbReference type="EMBL" id="CM001222">
    <property type="protein sequence ID" value="KEH26017.1"/>
    <property type="molecule type" value="Genomic_DNA"/>
</dbReference>
<dbReference type="GO" id="GO:0004305">
    <property type="term" value="F:ethanolamine kinase activity"/>
    <property type="evidence" value="ECO:0000318"/>
    <property type="project" value="GO_Central"/>
</dbReference>
<dbReference type="SUPFAM" id="SSF56112">
    <property type="entry name" value="Protein kinase-like (PK-like)"/>
    <property type="match status" value="1"/>
</dbReference>
<dbReference type="EnsemblPlants" id="KEH26017">
    <property type="protein sequence ID" value="KEH26017"/>
    <property type="gene ID" value="MTR_6g039820"/>
</dbReference>
<dbReference type="AlphaFoldDB" id="B7FI98"/>
<proteinExistence type="evidence at transcript level"/>
<dbReference type="EMBL" id="BT143157">
    <property type="protein sequence ID" value="AFK42951.1"/>
    <property type="molecule type" value="mRNA"/>
</dbReference>
<dbReference type="PANTHER" id="PTHR22603:SF97">
    <property type="entry name" value="CHOLINE_ETHANOLAMINE KINASE"/>
    <property type="match status" value="1"/>
</dbReference>
<dbReference type="InterPro" id="IPR011009">
    <property type="entry name" value="Kinase-like_dom_sf"/>
</dbReference>
<dbReference type="STRING" id="3880.B7FI98"/>
<evidence type="ECO:0000313" key="8">
    <source>
        <dbReference type="Proteomes" id="UP000265566"/>
    </source>
</evidence>
<dbReference type="EMBL" id="BT051815">
    <property type="protein sequence ID" value="ACJ84477.1"/>
    <property type="molecule type" value="mRNA"/>
</dbReference>
<reference evidence="6" key="5">
    <citation type="submission" date="2015-04" db="UniProtKB">
        <authorList>
            <consortium name="EnsemblPlants"/>
        </authorList>
    </citation>
    <scope>IDENTIFICATION</scope>
    <source>
        <strain evidence="6">cv. Jemalong A17</strain>
    </source>
</reference>
<dbReference type="GO" id="GO:0006646">
    <property type="term" value="P:phosphatidylethanolamine biosynthetic process"/>
    <property type="evidence" value="ECO:0000318"/>
    <property type="project" value="GO_Central"/>
</dbReference>
<dbReference type="Gramene" id="rna35672">
    <property type="protein sequence ID" value="RHN51262.1"/>
    <property type="gene ID" value="gene35672"/>
</dbReference>
<reference evidence="8" key="6">
    <citation type="journal article" date="2018" name="Nat. Plants">
        <title>Whole-genome landscape of Medicago truncatula symbiotic genes.</title>
        <authorList>
            <person name="Pecrix Y."/>
            <person name="Staton S.E."/>
            <person name="Sallet E."/>
            <person name="Lelandais-Briere C."/>
            <person name="Moreau S."/>
            <person name="Carrere S."/>
            <person name="Blein T."/>
            <person name="Jardinaud M.F."/>
            <person name="Latrasse D."/>
            <person name="Zouine M."/>
            <person name="Zahm M."/>
            <person name="Kreplak J."/>
            <person name="Mayjonade B."/>
            <person name="Satge C."/>
            <person name="Perez M."/>
            <person name="Cauet S."/>
            <person name="Marande W."/>
            <person name="Chantry-Darmon C."/>
            <person name="Lopez-Roques C."/>
            <person name="Bouchez O."/>
            <person name="Berard A."/>
            <person name="Debelle F."/>
            <person name="Munos S."/>
            <person name="Bendahmane A."/>
            <person name="Berges H."/>
            <person name="Niebel A."/>
            <person name="Buitink J."/>
            <person name="Frugier F."/>
            <person name="Benhamed M."/>
            <person name="Crespi M."/>
            <person name="Gouzy J."/>
            <person name="Gamas P."/>
        </authorList>
    </citation>
    <scope>NUCLEOTIDE SEQUENCE [LARGE SCALE GENOMIC DNA]</scope>
    <source>
        <strain evidence="8">cv. Jemalong A17</strain>
    </source>
</reference>
<dbReference type="Pfam" id="PF01633">
    <property type="entry name" value="Choline_kinase"/>
    <property type="match status" value="1"/>
</dbReference>
<evidence type="ECO:0000313" key="3">
    <source>
        <dbReference type="EMBL" id="AFK42951.1"/>
    </source>
</evidence>
<evidence type="ECO:0000313" key="6">
    <source>
        <dbReference type="EnsemblPlants" id="KEH26017"/>
    </source>
</evidence>
<dbReference type="GO" id="GO:0006656">
    <property type="term" value="P:phosphatidylcholine biosynthetic process"/>
    <property type="evidence" value="ECO:0000318"/>
    <property type="project" value="GO_Central"/>
</dbReference>
<reference evidence="4 7" key="4">
    <citation type="journal article" date="2014" name="BMC Genomics">
        <title>An improved genome release (version Mt4.0) for the model legume Medicago truncatula.</title>
        <authorList>
            <person name="Tang H."/>
            <person name="Krishnakumar V."/>
            <person name="Bidwell S."/>
            <person name="Rosen B."/>
            <person name="Chan A."/>
            <person name="Zhou S."/>
            <person name="Gentzbittel L."/>
            <person name="Childs K.L."/>
            <person name="Yandell M."/>
            <person name="Gundlach H."/>
            <person name="Mayer K.F."/>
            <person name="Schwartz D.C."/>
            <person name="Town C.D."/>
        </authorList>
    </citation>
    <scope>GENOME REANNOTATION</scope>
    <source>
        <strain evidence="4">A17</strain>
        <strain evidence="6 7">cv. Jemalong A17</strain>
    </source>
</reference>
<dbReference type="GO" id="GO:0005737">
    <property type="term" value="C:cytoplasm"/>
    <property type="evidence" value="ECO:0000318"/>
    <property type="project" value="GO_Central"/>
</dbReference>
<dbReference type="PANTHER" id="PTHR22603">
    <property type="entry name" value="CHOLINE/ETHANOALAMINE KINASE"/>
    <property type="match status" value="1"/>
</dbReference>
<dbReference type="KEGG" id="mtr:25496261"/>
<dbReference type="Gene3D" id="3.90.1200.10">
    <property type="match status" value="1"/>
</dbReference>
<organism evidence="2">
    <name type="scientific">Medicago truncatula</name>
    <name type="common">Barrel medic</name>
    <name type="synonym">Medicago tribuloides</name>
    <dbReference type="NCBI Taxonomy" id="3880"/>
    <lineage>
        <taxon>Eukaryota</taxon>
        <taxon>Viridiplantae</taxon>
        <taxon>Streptophyta</taxon>
        <taxon>Embryophyta</taxon>
        <taxon>Tracheophyta</taxon>
        <taxon>Spermatophyta</taxon>
        <taxon>Magnoliopsida</taxon>
        <taxon>eudicotyledons</taxon>
        <taxon>Gunneridae</taxon>
        <taxon>Pentapetalae</taxon>
        <taxon>rosids</taxon>
        <taxon>fabids</taxon>
        <taxon>Fabales</taxon>
        <taxon>Fabaceae</taxon>
        <taxon>Papilionoideae</taxon>
        <taxon>50 kb inversion clade</taxon>
        <taxon>NPAAA clade</taxon>
        <taxon>Hologalegina</taxon>
        <taxon>IRL clade</taxon>
        <taxon>Trifolieae</taxon>
        <taxon>Medicago</taxon>
    </lineage>
</organism>
<gene>
    <name evidence="6" type="primary">25496261</name>
    <name evidence="4" type="ordered locus">MTR_6g039820</name>
    <name evidence="5" type="ORF">MtrunA17_Chr6g0466631</name>
</gene>
<evidence type="ECO:0000313" key="4">
    <source>
        <dbReference type="EMBL" id="KEH26017.1"/>
    </source>
</evidence>
<dbReference type="Gene3D" id="3.30.200.20">
    <property type="entry name" value="Phosphorylase Kinase, domain 1"/>
    <property type="match status" value="1"/>
</dbReference>
<comment type="similarity">
    <text evidence="1">Belongs to the choline/ethanolamine kinase family.</text>
</comment>
<protein>
    <submittedName>
        <fullName evidence="4">Choline/ethanolamine kinase</fullName>
    </submittedName>
    <submittedName>
        <fullName evidence="5">Putative ethanolamine kinase</fullName>
        <ecNumber evidence="5">2.7.1.82</ecNumber>
    </submittedName>
</protein>
<reference evidence="5" key="7">
    <citation type="journal article" date="2018" name="Nat. Plants">
        <title>Whole-genome landscape of Medicago truncatula symbiotic genes.</title>
        <authorList>
            <person name="Pecrix Y."/>
            <person name="Gamas P."/>
            <person name="Carrere S."/>
        </authorList>
    </citation>
    <scope>NUCLEOTIDE SEQUENCE</scope>
    <source>
        <tissue evidence="5">Leaves</tissue>
    </source>
</reference>
<evidence type="ECO:0000256" key="1">
    <source>
        <dbReference type="ARBA" id="ARBA00038211"/>
    </source>
</evidence>
<sequence>MALKTFELLKGCETHEEIMKVLAAVAVDLGDVIDDVSTVEVNPLKGAMTNQVFEVNWPTKSDGHLRRVLVRLYGEGVEVFFNRDDEIQTFECMSKNGQGPRLLGRFTTGRVEEFIHARTLSASDLRDPEISSLIASKMKEFHNLHMPGAKKAQIWQRMRKWLNHAKSLCSQKDIINFGLDNLDAELSMLRALLSEEYQEIGFCHNDLQYGNIMMDEETRSITLIDYEYSSYNPVAYDLANHFCEMAANYHTDTPHVLDYSKYPDLEERRRFIYTYLSSEGEKPSGAQVDQLANLVEKYTLANHLFWGLWGLISSYVNTIDFDYKEYSRQRFKQYHLKKPTLLA</sequence>
<dbReference type="GO" id="GO:0004103">
    <property type="term" value="F:choline kinase activity"/>
    <property type="evidence" value="ECO:0000318"/>
    <property type="project" value="GO_Central"/>
</dbReference>
<reference evidence="3" key="3">
    <citation type="submission" date="2012-05" db="EMBL/GenBank/DDBJ databases">
        <authorList>
            <person name="Krishnakumar V."/>
            <person name="Cheung F."/>
            <person name="Xiao Y."/>
            <person name="Chan A."/>
            <person name="Moskal W.A."/>
            <person name="Town C.D."/>
        </authorList>
    </citation>
    <scope>NUCLEOTIDE SEQUENCE</scope>
</reference>
<dbReference type="HOGENOM" id="CLU_012712_0_2_1"/>
<keyword evidence="5" id="KW-0808">Transferase</keyword>
<reference evidence="4 7" key="2">
    <citation type="journal article" date="2011" name="Nature">
        <title>The Medicago genome provides insight into the evolution of rhizobial symbioses.</title>
        <authorList>
            <person name="Young N.D."/>
            <person name="Debelle F."/>
            <person name="Oldroyd G.E."/>
            <person name="Geurts R."/>
            <person name="Cannon S.B."/>
            <person name="Udvardi M.K."/>
            <person name="Benedito V.A."/>
            <person name="Mayer K.F."/>
            <person name="Gouzy J."/>
            <person name="Schoof H."/>
            <person name="Van de Peer Y."/>
            <person name="Proost S."/>
            <person name="Cook D.R."/>
            <person name="Meyers B.C."/>
            <person name="Spannagl M."/>
            <person name="Cheung F."/>
            <person name="De Mita S."/>
            <person name="Krishnakumar V."/>
            <person name="Gundlach H."/>
            <person name="Zhou S."/>
            <person name="Mudge J."/>
            <person name="Bharti A.K."/>
            <person name="Murray J.D."/>
            <person name="Naoumkina M.A."/>
            <person name="Rosen B."/>
            <person name="Silverstein K.A."/>
            <person name="Tang H."/>
            <person name="Rombauts S."/>
            <person name="Zhao P.X."/>
            <person name="Zhou P."/>
            <person name="Barbe V."/>
            <person name="Bardou P."/>
            <person name="Bechner M."/>
            <person name="Bellec A."/>
            <person name="Berger A."/>
            <person name="Berges H."/>
            <person name="Bidwell S."/>
            <person name="Bisseling T."/>
            <person name="Choisne N."/>
            <person name="Couloux A."/>
            <person name="Denny R."/>
            <person name="Deshpande S."/>
            <person name="Dai X."/>
            <person name="Doyle J.J."/>
            <person name="Dudez A.M."/>
            <person name="Farmer A.D."/>
            <person name="Fouteau S."/>
            <person name="Franken C."/>
            <person name="Gibelin C."/>
            <person name="Gish J."/>
            <person name="Goldstein S."/>
            <person name="Gonzalez A.J."/>
            <person name="Green P.J."/>
            <person name="Hallab A."/>
            <person name="Hartog M."/>
            <person name="Hua A."/>
            <person name="Humphray S.J."/>
            <person name="Jeong D.H."/>
            <person name="Jing Y."/>
            <person name="Jocker A."/>
            <person name="Kenton S.M."/>
            <person name="Kim D.J."/>
            <person name="Klee K."/>
            <person name="Lai H."/>
            <person name="Lang C."/>
            <person name="Lin S."/>
            <person name="Macmil S.L."/>
            <person name="Magdelenat G."/>
            <person name="Matthews L."/>
            <person name="McCorrison J."/>
            <person name="Monaghan E.L."/>
            <person name="Mun J.H."/>
            <person name="Najar F.Z."/>
            <person name="Nicholson C."/>
            <person name="Noirot C."/>
            <person name="O'Bleness M."/>
            <person name="Paule C.R."/>
            <person name="Poulain J."/>
            <person name="Prion F."/>
            <person name="Qin B."/>
            <person name="Qu C."/>
            <person name="Retzel E.F."/>
            <person name="Riddle C."/>
            <person name="Sallet E."/>
            <person name="Samain S."/>
            <person name="Samson N."/>
            <person name="Sanders I."/>
            <person name="Saurat O."/>
            <person name="Scarpelli C."/>
            <person name="Schiex T."/>
            <person name="Segurens B."/>
            <person name="Severin A.J."/>
            <person name="Sherrier D.J."/>
            <person name="Shi R."/>
            <person name="Sims S."/>
            <person name="Singer S.R."/>
            <person name="Sinharoy S."/>
            <person name="Sterck L."/>
            <person name="Viollet A."/>
            <person name="Wang B.B."/>
            <person name="Wang K."/>
            <person name="Wang M."/>
            <person name="Wang X."/>
            <person name="Warfsmann J."/>
            <person name="Weissenbach J."/>
            <person name="White D.D."/>
            <person name="White J.D."/>
            <person name="Wiley G.B."/>
            <person name="Wincker P."/>
            <person name="Xing Y."/>
            <person name="Yang L."/>
            <person name="Yao Z."/>
            <person name="Ying F."/>
            <person name="Zhai J."/>
            <person name="Zhou L."/>
            <person name="Zuber A."/>
            <person name="Denarie J."/>
            <person name="Dixon R.A."/>
            <person name="May G.D."/>
            <person name="Schwartz D.C."/>
            <person name="Rogers J."/>
            <person name="Quetier F."/>
            <person name="Town C.D."/>
            <person name="Roe B.A."/>
        </authorList>
    </citation>
    <scope>NUCLEOTIDE SEQUENCE [LARGE SCALE GENOMIC DNA]</scope>
    <source>
        <strain evidence="4">A17</strain>
        <strain evidence="6 7">cv. Jemalong A17</strain>
    </source>
</reference>
<accession>B7FI98</accession>
<dbReference type="OrthoDB" id="10267235at2759"/>
<dbReference type="Proteomes" id="UP000265566">
    <property type="component" value="Chromosome 6"/>
</dbReference>
<keyword evidence="4" id="KW-0418">Kinase</keyword>
<dbReference type="EC" id="2.7.1.82" evidence="5"/>
<evidence type="ECO:0000313" key="7">
    <source>
        <dbReference type="Proteomes" id="UP000002051"/>
    </source>
</evidence>
<dbReference type="Proteomes" id="UP000002051">
    <property type="component" value="Chromosome 6"/>
</dbReference>
<evidence type="ECO:0000313" key="5">
    <source>
        <dbReference type="EMBL" id="RHN51262.1"/>
    </source>
</evidence>
<dbReference type="EMBL" id="PSQE01000006">
    <property type="protein sequence ID" value="RHN51262.1"/>
    <property type="molecule type" value="Genomic_DNA"/>
</dbReference>
<keyword evidence="7" id="KW-1185">Reference proteome</keyword>